<evidence type="ECO:0000256" key="1">
    <source>
        <dbReference type="ARBA" id="ARBA00001974"/>
    </source>
</evidence>
<accession>A0ABU0C157</accession>
<dbReference type="Pfam" id="PF00890">
    <property type="entry name" value="FAD_binding_2"/>
    <property type="match status" value="1"/>
</dbReference>
<sequence>MSGTSVANRRDFLKAATGGAAAISLAGFAADKALAAPPEKWDEEADVVIVGYGGGGAVAAIEAADQGADVLILEKNPSDAHFNNTNVSGGLFISTTDDEKAFQYIKACVGDTVDDEMCRAWAQSTGDNKDYLARLAESVGEPSKMIRFGGAEFPDLPGAEAVEMWSLMSGPGAKIFEILDKCVHARKNIRIAYASPGKKLIKGENGEILGVIAERGGEEIAVKGRRATVLSSGGFEYNEEMKLNAFYGNPRFFYGPESNTGDGVAMALAAGAGLWHMNWTSQHWGFHYKDFPVAFNVWDFSFSKHSFLVVDQTGHRFFDDSYNGHSSYAYLIYFDPLAGVYPRIPSYLIFDESVRTMGSPLSANKLTGGLVSAKTAKHGYFWSDDQSAEIDKGWIMKADTIEELAEAIRARQGPNDFVDYESTIKMDPAVLAETVATYNGYAEAGEDKEFSRPAKKMEPLATPPFYATEIWPVGPNTQGGPRYDPKGRVIDAFGKPIPRLYKAGELGSMYGERYPAGGGNIAEILAFGRIAGRNAAGEAV</sequence>
<dbReference type="EMBL" id="JAUSUK010000001">
    <property type="protein sequence ID" value="MDQ0324253.1"/>
    <property type="molecule type" value="Genomic_DNA"/>
</dbReference>
<dbReference type="PANTHER" id="PTHR43400:SF10">
    <property type="entry name" value="3-OXOSTEROID 1-DEHYDROGENASE"/>
    <property type="match status" value="1"/>
</dbReference>
<evidence type="ECO:0000256" key="3">
    <source>
        <dbReference type="ARBA" id="ARBA00022827"/>
    </source>
</evidence>
<protein>
    <submittedName>
        <fullName evidence="6">Succinate dehydrogenase/fumarate reductase flavoprotein subunit</fullName>
    </submittedName>
</protein>
<comment type="caution">
    <text evidence="6">The sequence shown here is derived from an EMBL/GenBank/DDBJ whole genome shotgun (WGS) entry which is preliminary data.</text>
</comment>
<gene>
    <name evidence="6" type="ORF">J2R99_000102</name>
</gene>
<keyword evidence="3" id="KW-0274">FAD</keyword>
<keyword evidence="2" id="KW-0285">Flavoprotein</keyword>
<dbReference type="SUPFAM" id="SSF56425">
    <property type="entry name" value="Succinate dehydrogenase/fumarate reductase flavoprotein, catalytic domain"/>
    <property type="match status" value="1"/>
</dbReference>
<keyword evidence="7" id="KW-1185">Reference proteome</keyword>
<keyword evidence="4" id="KW-0560">Oxidoreductase</keyword>
<dbReference type="PANTHER" id="PTHR43400">
    <property type="entry name" value="FUMARATE REDUCTASE"/>
    <property type="match status" value="1"/>
</dbReference>
<evidence type="ECO:0000256" key="2">
    <source>
        <dbReference type="ARBA" id="ARBA00022630"/>
    </source>
</evidence>
<evidence type="ECO:0000256" key="4">
    <source>
        <dbReference type="ARBA" id="ARBA00023002"/>
    </source>
</evidence>
<dbReference type="Proteomes" id="UP001230253">
    <property type="component" value="Unassembled WGS sequence"/>
</dbReference>
<proteinExistence type="predicted"/>
<evidence type="ECO:0000313" key="7">
    <source>
        <dbReference type="Proteomes" id="UP001230253"/>
    </source>
</evidence>
<dbReference type="InterPro" id="IPR036188">
    <property type="entry name" value="FAD/NAD-bd_sf"/>
</dbReference>
<evidence type="ECO:0000259" key="5">
    <source>
        <dbReference type="Pfam" id="PF00890"/>
    </source>
</evidence>
<feature type="domain" description="FAD-dependent oxidoreductase 2 FAD-binding" evidence="5">
    <location>
        <begin position="46"/>
        <end position="520"/>
    </location>
</feature>
<dbReference type="SUPFAM" id="SSF51905">
    <property type="entry name" value="FAD/NAD(P)-binding domain"/>
    <property type="match status" value="1"/>
</dbReference>
<dbReference type="InterPro" id="IPR006311">
    <property type="entry name" value="TAT_signal"/>
</dbReference>
<dbReference type="RefSeq" id="WP_307152565.1">
    <property type="nucleotide sequence ID" value="NZ_JAUSUK010000001.1"/>
</dbReference>
<organism evidence="6 7">
    <name type="scientific">Rhodopseudomonas julia</name>
    <dbReference type="NCBI Taxonomy" id="200617"/>
    <lineage>
        <taxon>Bacteria</taxon>
        <taxon>Pseudomonadati</taxon>
        <taxon>Pseudomonadota</taxon>
        <taxon>Alphaproteobacteria</taxon>
        <taxon>Hyphomicrobiales</taxon>
        <taxon>Nitrobacteraceae</taxon>
        <taxon>Rhodopseudomonas</taxon>
    </lineage>
</organism>
<reference evidence="6 7" key="1">
    <citation type="submission" date="2023-07" db="EMBL/GenBank/DDBJ databases">
        <title>Genomic Encyclopedia of Type Strains, Phase IV (KMG-IV): sequencing the most valuable type-strain genomes for metagenomic binning, comparative biology and taxonomic classification.</title>
        <authorList>
            <person name="Goeker M."/>
        </authorList>
    </citation>
    <scope>NUCLEOTIDE SEQUENCE [LARGE SCALE GENOMIC DNA]</scope>
    <source>
        <strain evidence="6 7">DSM 11549</strain>
    </source>
</reference>
<comment type="cofactor">
    <cofactor evidence="1">
        <name>FAD</name>
        <dbReference type="ChEBI" id="CHEBI:57692"/>
    </cofactor>
</comment>
<dbReference type="Gene3D" id="3.50.50.60">
    <property type="entry name" value="FAD/NAD(P)-binding domain"/>
    <property type="match status" value="2"/>
</dbReference>
<dbReference type="InterPro" id="IPR003953">
    <property type="entry name" value="FAD-dep_OxRdtase_2_FAD-bd"/>
</dbReference>
<dbReference type="InterPro" id="IPR050315">
    <property type="entry name" value="FAD-oxidoreductase_2"/>
</dbReference>
<dbReference type="PROSITE" id="PS51318">
    <property type="entry name" value="TAT"/>
    <property type="match status" value="1"/>
</dbReference>
<dbReference type="Gene3D" id="3.90.700.10">
    <property type="entry name" value="Succinate dehydrogenase/fumarate reductase flavoprotein, catalytic domain"/>
    <property type="match status" value="1"/>
</dbReference>
<dbReference type="InterPro" id="IPR027477">
    <property type="entry name" value="Succ_DH/fumarate_Rdtase_cat_sf"/>
</dbReference>
<evidence type="ECO:0000313" key="6">
    <source>
        <dbReference type="EMBL" id="MDQ0324253.1"/>
    </source>
</evidence>
<name>A0ABU0C157_9BRAD</name>